<sequence>MKNASAIQVVNALSVVQDQPGNEKGVGISSNEEEIHCFGRRSVHLPKQAEVENEGVGLVCGASPRARLQRAILEGGVAEKVQMGYEILQTEGFTISSDGTSHWHNNFEGCHLTVAMPWYKLGADPMERIYKNCLVGVHSSISHSSNQQFNDWEKHLGDIISTFNNSPFAKCNGLQLSFKEFVQKLNEWGSCHGYHQACREVEGIQEVHYNWCTWAKVAISEVPDRLLAFLYDKSQQKIEALGGQAVWEAISTEQQDAIDEVVVMYTAPPVLLTNKDNDITISNMSNPSEPGYCNCGAIFNHQNDKKGQQDTHQNYFKEAYGYKFNFPNTSNTHYGLHCESAAELLVHLARYWEFLIFIKDLKTHCRFNHMELNLKKALDDPLTLTELAVITLYAQSVIHPYMYQVHGPGTENVNVLDLGSLHHQVVQHVRKIMNDPGLLISDDEELFTAFFHGSLVTWEQFTSEFALGGLIDITQAFLNAKLDKEDQKYILTEARRIQALFISKKAWVTKIQDDNAKQQWKHTEKETHLKGIVLILSKDQICKLSNPKLLDQIQLHHPHNPNIPLKSTLQKLYIHERHQL</sequence>
<dbReference type="EMBL" id="KV417703">
    <property type="protein sequence ID" value="KZP09304.1"/>
    <property type="molecule type" value="Genomic_DNA"/>
</dbReference>
<gene>
    <name evidence="1" type="ORF">FIBSPDRAFT_900603</name>
</gene>
<organism evidence="1 2">
    <name type="scientific">Athelia psychrophila</name>
    <dbReference type="NCBI Taxonomy" id="1759441"/>
    <lineage>
        <taxon>Eukaryota</taxon>
        <taxon>Fungi</taxon>
        <taxon>Dikarya</taxon>
        <taxon>Basidiomycota</taxon>
        <taxon>Agaricomycotina</taxon>
        <taxon>Agaricomycetes</taxon>
        <taxon>Agaricomycetidae</taxon>
        <taxon>Atheliales</taxon>
        <taxon>Atheliaceae</taxon>
        <taxon>Athelia</taxon>
    </lineage>
</organism>
<dbReference type="AlphaFoldDB" id="A0A165Y841"/>
<accession>A0A165Y841</accession>
<evidence type="ECO:0000313" key="1">
    <source>
        <dbReference type="EMBL" id="KZP09304.1"/>
    </source>
</evidence>
<reference evidence="1 2" key="1">
    <citation type="journal article" date="2016" name="Mol. Biol. Evol.">
        <title>Comparative Genomics of Early-Diverging Mushroom-Forming Fungi Provides Insights into the Origins of Lignocellulose Decay Capabilities.</title>
        <authorList>
            <person name="Nagy L.G."/>
            <person name="Riley R."/>
            <person name="Tritt A."/>
            <person name="Adam C."/>
            <person name="Daum C."/>
            <person name="Floudas D."/>
            <person name="Sun H."/>
            <person name="Yadav J.S."/>
            <person name="Pangilinan J."/>
            <person name="Larsson K.H."/>
            <person name="Matsuura K."/>
            <person name="Barry K."/>
            <person name="Labutti K."/>
            <person name="Kuo R."/>
            <person name="Ohm R.A."/>
            <person name="Bhattacharya S.S."/>
            <person name="Shirouzu T."/>
            <person name="Yoshinaga Y."/>
            <person name="Martin F.M."/>
            <person name="Grigoriev I.V."/>
            <person name="Hibbett D.S."/>
        </authorList>
    </citation>
    <scope>NUCLEOTIDE SEQUENCE [LARGE SCALE GENOMIC DNA]</scope>
    <source>
        <strain evidence="1 2">CBS 109695</strain>
    </source>
</reference>
<protein>
    <submittedName>
        <fullName evidence="1">Uncharacterized protein</fullName>
    </submittedName>
</protein>
<proteinExistence type="predicted"/>
<dbReference type="OrthoDB" id="3052721at2759"/>
<evidence type="ECO:0000313" key="2">
    <source>
        <dbReference type="Proteomes" id="UP000076532"/>
    </source>
</evidence>
<dbReference type="STRING" id="436010.A0A165Y841"/>
<keyword evidence="2" id="KW-1185">Reference proteome</keyword>
<name>A0A165Y841_9AGAM</name>
<dbReference type="Proteomes" id="UP000076532">
    <property type="component" value="Unassembled WGS sequence"/>
</dbReference>